<keyword evidence="2" id="KW-1185">Reference proteome</keyword>
<proteinExistence type="predicted"/>
<dbReference type="Proteomes" id="UP000192320">
    <property type="component" value="Unassembled WGS sequence"/>
</dbReference>
<organism evidence="1 2">
    <name type="scientific">Mycolicibacter minnesotensis</name>
    <dbReference type="NCBI Taxonomy" id="1118379"/>
    <lineage>
        <taxon>Bacteria</taxon>
        <taxon>Bacillati</taxon>
        <taxon>Actinomycetota</taxon>
        <taxon>Actinomycetes</taxon>
        <taxon>Mycobacteriales</taxon>
        <taxon>Mycobacteriaceae</taxon>
        <taxon>Mycolicibacter</taxon>
    </lineage>
</organism>
<dbReference type="EMBL" id="MVHZ01000005">
    <property type="protein sequence ID" value="ORB02187.1"/>
    <property type="molecule type" value="Genomic_DNA"/>
</dbReference>
<sequence>MRAVKGAWAQMAQPNIRTAATVVRAETLGGPRSVAAAQQVSTRESVAPVVEAVMDGTRLPQAASKAATVVTAVWAAKATALSVAPEVLAAMVAMEHLEVVCGAVAEATAATAG</sequence>
<comment type="caution">
    <text evidence="1">The sequence shown here is derived from an EMBL/GenBank/DDBJ whole genome shotgun (WGS) entry which is preliminary data.</text>
</comment>
<accession>A0AA91M6H0</accession>
<reference evidence="1 2" key="1">
    <citation type="submission" date="2017-02" db="EMBL/GenBank/DDBJ databases">
        <title>The new phylogeny of genus Mycobacterium.</title>
        <authorList>
            <person name="Tortoli E."/>
            <person name="Trovato A."/>
            <person name="Cirillo D.M."/>
        </authorList>
    </citation>
    <scope>NUCLEOTIDE SEQUENCE [LARGE SCALE GENOMIC DNA]</scope>
    <source>
        <strain evidence="1 2">DSM 45633</strain>
    </source>
</reference>
<evidence type="ECO:0000313" key="2">
    <source>
        <dbReference type="Proteomes" id="UP000192320"/>
    </source>
</evidence>
<evidence type="ECO:0000313" key="1">
    <source>
        <dbReference type="EMBL" id="ORB02187.1"/>
    </source>
</evidence>
<dbReference type="AlphaFoldDB" id="A0AA91M6H0"/>
<gene>
    <name evidence="1" type="ORF">BST33_07780</name>
</gene>
<protein>
    <submittedName>
        <fullName evidence="1">Uncharacterized protein</fullName>
    </submittedName>
</protein>
<name>A0AA91M6H0_9MYCO</name>